<dbReference type="EMBL" id="BEZZ01045364">
    <property type="protein sequence ID" value="GCC40632.1"/>
    <property type="molecule type" value="Genomic_DNA"/>
</dbReference>
<protein>
    <submittedName>
        <fullName evidence="1">Uncharacterized protein</fullName>
    </submittedName>
</protein>
<evidence type="ECO:0000313" key="2">
    <source>
        <dbReference type="Proteomes" id="UP000287033"/>
    </source>
</evidence>
<organism evidence="1 2">
    <name type="scientific">Chiloscyllium punctatum</name>
    <name type="common">Brownbanded bambooshark</name>
    <name type="synonym">Hemiscyllium punctatum</name>
    <dbReference type="NCBI Taxonomy" id="137246"/>
    <lineage>
        <taxon>Eukaryota</taxon>
        <taxon>Metazoa</taxon>
        <taxon>Chordata</taxon>
        <taxon>Craniata</taxon>
        <taxon>Vertebrata</taxon>
        <taxon>Chondrichthyes</taxon>
        <taxon>Elasmobranchii</taxon>
        <taxon>Galeomorphii</taxon>
        <taxon>Galeoidea</taxon>
        <taxon>Orectolobiformes</taxon>
        <taxon>Hemiscylliidae</taxon>
        <taxon>Chiloscyllium</taxon>
    </lineage>
</organism>
<comment type="caution">
    <text evidence="1">The sequence shown here is derived from an EMBL/GenBank/DDBJ whole genome shotgun (WGS) entry which is preliminary data.</text>
</comment>
<keyword evidence="2" id="KW-1185">Reference proteome</keyword>
<proteinExistence type="predicted"/>
<gene>
    <name evidence="1" type="ORF">chiPu_0024736</name>
</gene>
<dbReference type="AlphaFoldDB" id="A0A401TDC7"/>
<name>A0A401TDC7_CHIPU</name>
<accession>A0A401TDC7</accession>
<evidence type="ECO:0000313" key="1">
    <source>
        <dbReference type="EMBL" id="GCC40632.1"/>
    </source>
</evidence>
<feature type="non-terminal residue" evidence="1">
    <location>
        <position position="52"/>
    </location>
</feature>
<sequence>MAAATSTRRCVRPLGILGLVVLEFWASLRMCGIVPSPPRERSAVSGLLLQCS</sequence>
<reference evidence="1 2" key="1">
    <citation type="journal article" date="2018" name="Nat. Ecol. Evol.">
        <title>Shark genomes provide insights into elasmobranch evolution and the origin of vertebrates.</title>
        <authorList>
            <person name="Hara Y"/>
            <person name="Yamaguchi K"/>
            <person name="Onimaru K"/>
            <person name="Kadota M"/>
            <person name="Koyanagi M"/>
            <person name="Keeley SD"/>
            <person name="Tatsumi K"/>
            <person name="Tanaka K"/>
            <person name="Motone F"/>
            <person name="Kageyama Y"/>
            <person name="Nozu R"/>
            <person name="Adachi N"/>
            <person name="Nishimura O"/>
            <person name="Nakagawa R"/>
            <person name="Tanegashima C"/>
            <person name="Kiyatake I"/>
            <person name="Matsumoto R"/>
            <person name="Murakumo K"/>
            <person name="Nishida K"/>
            <person name="Terakita A"/>
            <person name="Kuratani S"/>
            <person name="Sato K"/>
            <person name="Hyodo S Kuraku.S."/>
        </authorList>
    </citation>
    <scope>NUCLEOTIDE SEQUENCE [LARGE SCALE GENOMIC DNA]</scope>
</reference>
<dbReference type="Proteomes" id="UP000287033">
    <property type="component" value="Unassembled WGS sequence"/>
</dbReference>